<dbReference type="EMBL" id="BSFJ01000003">
    <property type="protein sequence ID" value="GLK70300.1"/>
    <property type="molecule type" value="Genomic_DNA"/>
</dbReference>
<protein>
    <recommendedName>
        <fullName evidence="5">Tyr recombinase domain-containing protein</fullName>
    </recommendedName>
</protein>
<dbReference type="InterPro" id="IPR013762">
    <property type="entry name" value="Integrase-like_cat_sf"/>
</dbReference>
<evidence type="ECO:0000313" key="4">
    <source>
        <dbReference type="Proteomes" id="UP001143370"/>
    </source>
</evidence>
<dbReference type="GO" id="GO:0015074">
    <property type="term" value="P:DNA integration"/>
    <property type="evidence" value="ECO:0007669"/>
    <property type="project" value="InterPro"/>
</dbReference>
<feature type="compositionally biased region" description="Basic and acidic residues" evidence="2">
    <location>
        <begin position="244"/>
        <end position="259"/>
    </location>
</feature>
<dbReference type="Gene3D" id="1.10.443.10">
    <property type="entry name" value="Intergrase catalytic core"/>
    <property type="match status" value="1"/>
</dbReference>
<reference evidence="3" key="2">
    <citation type="submission" date="2023-01" db="EMBL/GenBank/DDBJ databases">
        <authorList>
            <person name="Sun Q."/>
            <person name="Evtushenko L."/>
        </authorList>
    </citation>
    <scope>NUCLEOTIDE SEQUENCE</scope>
    <source>
        <strain evidence="3">VKM B-2484</strain>
    </source>
</reference>
<keyword evidence="1" id="KW-0233">DNA recombination</keyword>
<gene>
    <name evidence="3" type="ORF">GCM10017643_04150</name>
</gene>
<keyword evidence="4" id="KW-1185">Reference proteome</keyword>
<reference evidence="3" key="1">
    <citation type="journal article" date="2014" name="Int. J. Syst. Evol. Microbiol.">
        <title>Complete genome sequence of Corynebacterium casei LMG S-19264T (=DSM 44701T), isolated from a smear-ripened cheese.</title>
        <authorList>
            <consortium name="US DOE Joint Genome Institute (JGI-PGF)"/>
            <person name="Walter F."/>
            <person name="Albersmeier A."/>
            <person name="Kalinowski J."/>
            <person name="Ruckert C."/>
        </authorList>
    </citation>
    <scope>NUCLEOTIDE SEQUENCE</scope>
    <source>
        <strain evidence="3">VKM B-2484</strain>
    </source>
</reference>
<dbReference type="AlphaFoldDB" id="A0A9W6MXV2"/>
<dbReference type="InterPro" id="IPR011010">
    <property type="entry name" value="DNA_brk_join_enz"/>
</dbReference>
<proteinExistence type="predicted"/>
<organism evidence="3 4">
    <name type="scientific">Ancylobacter dichloromethanicus</name>
    <dbReference type="NCBI Taxonomy" id="518825"/>
    <lineage>
        <taxon>Bacteria</taxon>
        <taxon>Pseudomonadati</taxon>
        <taxon>Pseudomonadota</taxon>
        <taxon>Alphaproteobacteria</taxon>
        <taxon>Hyphomicrobiales</taxon>
        <taxon>Xanthobacteraceae</taxon>
        <taxon>Ancylobacter</taxon>
    </lineage>
</organism>
<evidence type="ECO:0000313" key="3">
    <source>
        <dbReference type="EMBL" id="GLK70300.1"/>
    </source>
</evidence>
<sequence length="307" mass="34860">MHTPRTRRGHLPKLKSGSWRARIRRNGPHVGETFRRRRDAEARAPGMEPRIERREPAVTRKSRDVKRFRDLVALHRQDMAEVGMRIGRSKDFGLTALDERLGALEIADLDRERLIKYGKDRAKEGAGPVTIGMDFEYIKTVLSHAAAVHGVTLSTEPVDLARIALERLGLIGKGKERDRRPTQDELDRIITALDQNPRQSIPVGRIVRFAVATAMRQEEICRVEWRDFDPRTRMLLIRNRKDPRRKDGNDQRLSLRLDQRPATPCAGPAARLQLRKAAQGASVQDAARSAQAHQRRKAGAVRSSTKP</sequence>
<evidence type="ECO:0000256" key="2">
    <source>
        <dbReference type="SAM" id="MobiDB-lite"/>
    </source>
</evidence>
<dbReference type="Proteomes" id="UP001143370">
    <property type="component" value="Unassembled WGS sequence"/>
</dbReference>
<evidence type="ECO:0008006" key="5">
    <source>
        <dbReference type="Google" id="ProtNLM"/>
    </source>
</evidence>
<dbReference type="SUPFAM" id="SSF56349">
    <property type="entry name" value="DNA breaking-rejoining enzymes"/>
    <property type="match status" value="1"/>
</dbReference>
<dbReference type="GO" id="GO:0006310">
    <property type="term" value="P:DNA recombination"/>
    <property type="evidence" value="ECO:0007669"/>
    <property type="project" value="UniProtKB-KW"/>
</dbReference>
<feature type="region of interest" description="Disordered" evidence="2">
    <location>
        <begin position="239"/>
        <end position="307"/>
    </location>
</feature>
<dbReference type="GO" id="GO:0003677">
    <property type="term" value="F:DNA binding"/>
    <property type="evidence" value="ECO:0007669"/>
    <property type="project" value="InterPro"/>
</dbReference>
<comment type="caution">
    <text evidence="3">The sequence shown here is derived from an EMBL/GenBank/DDBJ whole genome shotgun (WGS) entry which is preliminary data.</text>
</comment>
<evidence type="ECO:0000256" key="1">
    <source>
        <dbReference type="ARBA" id="ARBA00023172"/>
    </source>
</evidence>
<accession>A0A9W6MXV2</accession>
<name>A0A9W6MXV2_9HYPH</name>